<dbReference type="Proteomes" id="UP000076532">
    <property type="component" value="Unassembled WGS sequence"/>
</dbReference>
<keyword evidence="3" id="KW-1185">Reference proteome</keyword>
<sequence length="82" mass="9371">MRFNPAHPHPPPLSPLQPFPFCSHSLNIEPLPASRDRMVQHPVVPRRRKIISLPDGRRQHAPPHRGRTPSPSRSSRVLARRS</sequence>
<evidence type="ECO:0000256" key="1">
    <source>
        <dbReference type="SAM" id="MobiDB-lite"/>
    </source>
</evidence>
<reference evidence="2 3" key="1">
    <citation type="journal article" date="2016" name="Mol. Biol. Evol.">
        <title>Comparative Genomics of Early-Diverging Mushroom-Forming Fungi Provides Insights into the Origins of Lignocellulose Decay Capabilities.</title>
        <authorList>
            <person name="Nagy L.G."/>
            <person name="Riley R."/>
            <person name="Tritt A."/>
            <person name="Adam C."/>
            <person name="Daum C."/>
            <person name="Floudas D."/>
            <person name="Sun H."/>
            <person name="Yadav J.S."/>
            <person name="Pangilinan J."/>
            <person name="Larsson K.H."/>
            <person name="Matsuura K."/>
            <person name="Barry K."/>
            <person name="Labutti K."/>
            <person name="Kuo R."/>
            <person name="Ohm R.A."/>
            <person name="Bhattacharya S.S."/>
            <person name="Shirouzu T."/>
            <person name="Yoshinaga Y."/>
            <person name="Martin F.M."/>
            <person name="Grigoriev I.V."/>
            <person name="Hibbett D.S."/>
        </authorList>
    </citation>
    <scope>NUCLEOTIDE SEQUENCE [LARGE SCALE GENOMIC DNA]</scope>
    <source>
        <strain evidence="2 3">CBS 109695</strain>
    </source>
</reference>
<organism evidence="2 3">
    <name type="scientific">Athelia psychrophila</name>
    <dbReference type="NCBI Taxonomy" id="1759441"/>
    <lineage>
        <taxon>Eukaryota</taxon>
        <taxon>Fungi</taxon>
        <taxon>Dikarya</taxon>
        <taxon>Basidiomycota</taxon>
        <taxon>Agaricomycotina</taxon>
        <taxon>Agaricomycetes</taxon>
        <taxon>Agaricomycetidae</taxon>
        <taxon>Atheliales</taxon>
        <taxon>Atheliaceae</taxon>
        <taxon>Athelia</taxon>
    </lineage>
</organism>
<proteinExistence type="predicted"/>
<gene>
    <name evidence="2" type="ORF">FIBSPDRAFT_356876</name>
</gene>
<evidence type="ECO:0000313" key="2">
    <source>
        <dbReference type="EMBL" id="KZP26101.1"/>
    </source>
</evidence>
<dbReference type="EMBL" id="KV417516">
    <property type="protein sequence ID" value="KZP26101.1"/>
    <property type="molecule type" value="Genomic_DNA"/>
</dbReference>
<accession>A0A166PHM2</accession>
<feature type="region of interest" description="Disordered" evidence="1">
    <location>
        <begin position="32"/>
        <end position="82"/>
    </location>
</feature>
<name>A0A166PHM2_9AGAM</name>
<dbReference type="AlphaFoldDB" id="A0A166PHM2"/>
<evidence type="ECO:0000313" key="3">
    <source>
        <dbReference type="Proteomes" id="UP000076532"/>
    </source>
</evidence>
<protein>
    <submittedName>
        <fullName evidence="2">Uncharacterized protein</fullName>
    </submittedName>
</protein>